<comment type="caution">
    <text evidence="1">The sequence shown here is derived from an EMBL/GenBank/DDBJ whole genome shotgun (WGS) entry which is preliminary data.</text>
</comment>
<organism evidence="1 2">
    <name type="scientific">Klenkia terrae</name>
    <dbReference type="NCBI Taxonomy" id="1052259"/>
    <lineage>
        <taxon>Bacteria</taxon>
        <taxon>Bacillati</taxon>
        <taxon>Actinomycetota</taxon>
        <taxon>Actinomycetes</taxon>
        <taxon>Geodermatophilales</taxon>
        <taxon>Geodermatophilaceae</taxon>
        <taxon>Klenkia</taxon>
    </lineage>
</organism>
<reference evidence="1 2" key="1">
    <citation type="submission" date="2024-03" db="EMBL/GenBank/DDBJ databases">
        <title>Draft genome sequence of Klenkia terrae.</title>
        <authorList>
            <person name="Duangmal K."/>
            <person name="Chantavorakit T."/>
        </authorList>
    </citation>
    <scope>NUCLEOTIDE SEQUENCE [LARGE SCALE GENOMIC DNA]</scope>
    <source>
        <strain evidence="1 2">JCM 17786</strain>
    </source>
</reference>
<evidence type="ECO:0000313" key="2">
    <source>
        <dbReference type="Proteomes" id="UP001373496"/>
    </source>
</evidence>
<gene>
    <name evidence="1" type="ORF">UXQ13_23560</name>
</gene>
<sequence length="68" mass="6975">MLRAVLVVVLAVCSLVGVLGIPDRAPAGTPDLALAADTSTFDPGNIISDGMFFDANALTAQQVQDFIA</sequence>
<evidence type="ECO:0000313" key="1">
    <source>
        <dbReference type="EMBL" id="MEI4281464.1"/>
    </source>
</evidence>
<protein>
    <submittedName>
        <fullName evidence="1">Uncharacterized protein</fullName>
    </submittedName>
</protein>
<accession>A0ABU8ECV6</accession>
<keyword evidence="2" id="KW-1185">Reference proteome</keyword>
<dbReference type="Proteomes" id="UP001373496">
    <property type="component" value="Unassembled WGS sequence"/>
</dbReference>
<dbReference type="RefSeq" id="WP_336393099.1">
    <property type="nucleotide sequence ID" value="NZ_JBAPLV010000069.1"/>
</dbReference>
<name>A0ABU8ECV6_9ACTN</name>
<proteinExistence type="predicted"/>
<feature type="non-terminal residue" evidence="1">
    <location>
        <position position="68"/>
    </location>
</feature>
<dbReference type="EMBL" id="JBAPLV010000069">
    <property type="protein sequence ID" value="MEI4281464.1"/>
    <property type="molecule type" value="Genomic_DNA"/>
</dbReference>